<dbReference type="SUPFAM" id="SSF51556">
    <property type="entry name" value="Metallo-dependent hydrolases"/>
    <property type="match status" value="1"/>
</dbReference>
<dbReference type="RefSeq" id="WP_220103310.1">
    <property type="nucleotide sequence ID" value="NZ_JAHZSS010000005.1"/>
</dbReference>
<evidence type="ECO:0000259" key="2">
    <source>
        <dbReference type="Pfam" id="PF01979"/>
    </source>
</evidence>
<evidence type="ECO:0000256" key="1">
    <source>
        <dbReference type="ARBA" id="ARBA00006745"/>
    </source>
</evidence>
<dbReference type="InterPro" id="IPR011059">
    <property type="entry name" value="Metal-dep_hydrolase_composite"/>
</dbReference>
<dbReference type="PANTHER" id="PTHR43794:SF5">
    <property type="entry name" value="CHLOROHYDROLASE FAMILY PROTEIN"/>
    <property type="match status" value="1"/>
</dbReference>
<dbReference type="Gene3D" id="3.20.20.140">
    <property type="entry name" value="Metal-dependent hydrolases"/>
    <property type="match status" value="1"/>
</dbReference>
<gene>
    <name evidence="3" type="ORF">K0504_06200</name>
</gene>
<dbReference type="SUPFAM" id="SSF51338">
    <property type="entry name" value="Composite domain of metallo-dependent hydrolases"/>
    <property type="match status" value="1"/>
</dbReference>
<comment type="similarity">
    <text evidence="1">Belongs to the metallo-dependent hydrolases superfamily. ATZ/TRZ family.</text>
</comment>
<dbReference type="PANTHER" id="PTHR43794">
    <property type="entry name" value="AMINOHYDROLASE SSNA-RELATED"/>
    <property type="match status" value="1"/>
</dbReference>
<name>A0ABS7EE50_9GAMM</name>
<dbReference type="EMBL" id="JAHZSS010000005">
    <property type="protein sequence ID" value="MBW8190624.1"/>
    <property type="molecule type" value="Genomic_DNA"/>
</dbReference>
<organism evidence="3 4">
    <name type="scientific">Neiella holothuriorum</name>
    <dbReference type="NCBI Taxonomy" id="2870530"/>
    <lineage>
        <taxon>Bacteria</taxon>
        <taxon>Pseudomonadati</taxon>
        <taxon>Pseudomonadota</taxon>
        <taxon>Gammaproteobacteria</taxon>
        <taxon>Alteromonadales</taxon>
        <taxon>Echinimonadaceae</taxon>
        <taxon>Neiella</taxon>
    </lineage>
</organism>
<protein>
    <submittedName>
        <fullName evidence="3">Amidohydrolase</fullName>
    </submittedName>
</protein>
<dbReference type="Proteomes" id="UP001166251">
    <property type="component" value="Unassembled WGS sequence"/>
</dbReference>
<proteinExistence type="inferred from homology"/>
<keyword evidence="4" id="KW-1185">Reference proteome</keyword>
<feature type="domain" description="Amidohydrolase-related" evidence="2">
    <location>
        <begin position="62"/>
        <end position="416"/>
    </location>
</feature>
<evidence type="ECO:0000313" key="3">
    <source>
        <dbReference type="EMBL" id="MBW8190624.1"/>
    </source>
</evidence>
<dbReference type="InterPro" id="IPR032466">
    <property type="entry name" value="Metal_Hydrolase"/>
</dbReference>
<sequence length="446" mass="49942">MTLTNYQADIAIENAYILPMNGQPPINNGVILIKGSKILMLGEAAHIDSWRAKRVINANKSVVMPGFVNCHTHIASNVLLRGLNEDAKLFEWLQHMWKLKRNFDPEILYWASLAGLIEMIRAGTTSFNEHFDAYAVSPQIRALEQLPMRATLGYGFADRGLYSPITDYSWKALEQFADKVEKHHQTQDGRLHVALSPHATYSCGEKMWRLCRQVANELKITIHTHMAEGVQELKYVGERYGTTPAQWFASMGILGPDVTLAHCTKLNAEDIRLLADSESQVAHCPISNAKLCSGNMPIKEMLEAGVNIGLATDGPASHNTLDMFQEMKFAAIIHKNNYNDPELLPLKQMLELATSKSARAMHRPETGYLAEGMAADMIIVDINRPHTTPVYSPEAALVYSSRADDVRYTIVDGKILMDDRKIVGVDEFEVLTRLRTLALDLKQRSL</sequence>
<accession>A0ABS7EE50</accession>
<dbReference type="CDD" id="cd01298">
    <property type="entry name" value="ATZ_TRZ_like"/>
    <property type="match status" value="1"/>
</dbReference>
<evidence type="ECO:0000313" key="4">
    <source>
        <dbReference type="Proteomes" id="UP001166251"/>
    </source>
</evidence>
<dbReference type="Gene3D" id="2.30.40.10">
    <property type="entry name" value="Urease, subunit C, domain 1"/>
    <property type="match status" value="1"/>
</dbReference>
<dbReference type="Pfam" id="PF01979">
    <property type="entry name" value="Amidohydro_1"/>
    <property type="match status" value="1"/>
</dbReference>
<reference evidence="3" key="1">
    <citation type="submission" date="2021-07" db="EMBL/GenBank/DDBJ databases">
        <title>Neiella marina sp. nov., isolated from the intestinal content of sea cucumber Apostichopus japonicus.</title>
        <authorList>
            <person name="Bai X."/>
        </authorList>
    </citation>
    <scope>NUCLEOTIDE SEQUENCE</scope>
    <source>
        <strain evidence="3">126</strain>
    </source>
</reference>
<comment type="caution">
    <text evidence="3">The sequence shown here is derived from an EMBL/GenBank/DDBJ whole genome shotgun (WGS) entry which is preliminary data.</text>
</comment>
<dbReference type="InterPro" id="IPR006680">
    <property type="entry name" value="Amidohydro-rel"/>
</dbReference>
<dbReference type="InterPro" id="IPR050287">
    <property type="entry name" value="MTA/SAH_deaminase"/>
</dbReference>